<accession>A0A1E3QC68</accession>
<keyword evidence="3" id="KW-1185">Reference proteome</keyword>
<gene>
    <name evidence="2" type="ORF">LIPSTDRAFT_36270</name>
</gene>
<protein>
    <submittedName>
        <fullName evidence="2">Uncharacterized protein</fullName>
    </submittedName>
</protein>
<sequence>RGASPISRSTTFQSDTVDVQAPMSLNRMRQLIEEEALSAEQVQILNGRIRELTKASKGTLHRSRDESDSDDDRPQKRRADHDLKYTNIKDLKLGATLKQWTNWRLEINRAFEGAPYKYDNDRTKVIKALMHLGEDCKTLWNNHIRRHPDDEYVWESFITWIEKTVRDHGNFELNTYGEWTKARQGLDQTPWSFDAYLTSLEVELEPTTERTRAMDFLSKLQPHLQRVIELSGVNPLPQTRQEMVALATRMWEGLRKEEKTRKREIKFSFAEKSTLHHSNSVSSLNRGNKFREKNQPCDQKKDKNNSRRFDSKLYPKEFASGANEKGDRICYRWCSTKHLSRDHGKEGKDIHDIQAATSKKETPTINIIKASRRKKGHERMAERMTD</sequence>
<feature type="compositionally biased region" description="Basic and acidic residues" evidence="1">
    <location>
        <begin position="289"/>
        <end position="312"/>
    </location>
</feature>
<feature type="region of interest" description="Disordered" evidence="1">
    <location>
        <begin position="277"/>
        <end position="312"/>
    </location>
</feature>
<evidence type="ECO:0000256" key="1">
    <source>
        <dbReference type="SAM" id="MobiDB-lite"/>
    </source>
</evidence>
<evidence type="ECO:0000313" key="3">
    <source>
        <dbReference type="Proteomes" id="UP000094385"/>
    </source>
</evidence>
<organism evidence="2 3">
    <name type="scientific">Lipomyces starkeyi NRRL Y-11557</name>
    <dbReference type="NCBI Taxonomy" id="675824"/>
    <lineage>
        <taxon>Eukaryota</taxon>
        <taxon>Fungi</taxon>
        <taxon>Dikarya</taxon>
        <taxon>Ascomycota</taxon>
        <taxon>Saccharomycotina</taxon>
        <taxon>Lipomycetes</taxon>
        <taxon>Lipomycetales</taxon>
        <taxon>Lipomycetaceae</taxon>
        <taxon>Lipomyces</taxon>
    </lineage>
</organism>
<feature type="non-terminal residue" evidence="2">
    <location>
        <position position="1"/>
    </location>
</feature>
<proteinExistence type="predicted"/>
<feature type="compositionally biased region" description="Basic and acidic residues" evidence="1">
    <location>
        <begin position="62"/>
        <end position="81"/>
    </location>
</feature>
<feature type="region of interest" description="Disordered" evidence="1">
    <location>
        <begin position="55"/>
        <end position="81"/>
    </location>
</feature>
<name>A0A1E3QC68_LIPST</name>
<dbReference type="OrthoDB" id="4369405at2759"/>
<evidence type="ECO:0000313" key="2">
    <source>
        <dbReference type="EMBL" id="ODQ75299.1"/>
    </source>
</evidence>
<dbReference type="Proteomes" id="UP000094385">
    <property type="component" value="Unassembled WGS sequence"/>
</dbReference>
<dbReference type="EMBL" id="KV454291">
    <property type="protein sequence ID" value="ODQ75299.1"/>
    <property type="molecule type" value="Genomic_DNA"/>
</dbReference>
<dbReference type="AlphaFoldDB" id="A0A1E3QC68"/>
<feature type="non-terminal residue" evidence="2">
    <location>
        <position position="386"/>
    </location>
</feature>
<feature type="compositionally biased region" description="Polar residues" evidence="1">
    <location>
        <begin position="277"/>
        <end position="286"/>
    </location>
</feature>
<reference evidence="2 3" key="1">
    <citation type="journal article" date="2016" name="Proc. Natl. Acad. Sci. U.S.A.">
        <title>Comparative genomics of biotechnologically important yeasts.</title>
        <authorList>
            <person name="Riley R."/>
            <person name="Haridas S."/>
            <person name="Wolfe K.H."/>
            <person name="Lopes M.R."/>
            <person name="Hittinger C.T."/>
            <person name="Goeker M."/>
            <person name="Salamov A.A."/>
            <person name="Wisecaver J.H."/>
            <person name="Long T.M."/>
            <person name="Calvey C.H."/>
            <person name="Aerts A.L."/>
            <person name="Barry K.W."/>
            <person name="Choi C."/>
            <person name="Clum A."/>
            <person name="Coughlan A.Y."/>
            <person name="Deshpande S."/>
            <person name="Douglass A.P."/>
            <person name="Hanson S.J."/>
            <person name="Klenk H.-P."/>
            <person name="LaButti K.M."/>
            <person name="Lapidus A."/>
            <person name="Lindquist E.A."/>
            <person name="Lipzen A.M."/>
            <person name="Meier-Kolthoff J.P."/>
            <person name="Ohm R.A."/>
            <person name="Otillar R.P."/>
            <person name="Pangilinan J.L."/>
            <person name="Peng Y."/>
            <person name="Rokas A."/>
            <person name="Rosa C.A."/>
            <person name="Scheuner C."/>
            <person name="Sibirny A.A."/>
            <person name="Slot J.C."/>
            <person name="Stielow J.B."/>
            <person name="Sun H."/>
            <person name="Kurtzman C.P."/>
            <person name="Blackwell M."/>
            <person name="Grigoriev I.V."/>
            <person name="Jeffries T.W."/>
        </authorList>
    </citation>
    <scope>NUCLEOTIDE SEQUENCE [LARGE SCALE GENOMIC DNA]</scope>
    <source>
        <strain evidence="2 3">NRRL Y-11557</strain>
    </source>
</reference>